<dbReference type="PIRSF" id="PIRSF002741">
    <property type="entry name" value="MppA"/>
    <property type="match status" value="1"/>
</dbReference>
<dbReference type="EMBL" id="CADCVD010000030">
    <property type="protein sequence ID" value="CAA9433567.1"/>
    <property type="molecule type" value="Genomic_DNA"/>
</dbReference>
<dbReference type="GO" id="GO:0042597">
    <property type="term" value="C:periplasmic space"/>
    <property type="evidence" value="ECO:0007669"/>
    <property type="project" value="UniProtKB-ARBA"/>
</dbReference>
<dbReference type="InterPro" id="IPR039424">
    <property type="entry name" value="SBP_5"/>
</dbReference>
<accession>A0A6J4Q430</accession>
<dbReference type="AlphaFoldDB" id="A0A6J4Q430"/>
<evidence type="ECO:0000313" key="2">
    <source>
        <dbReference type="EMBL" id="CAA9433567.1"/>
    </source>
</evidence>
<dbReference type="Gene3D" id="3.10.105.10">
    <property type="entry name" value="Dipeptide-binding Protein, Domain 3"/>
    <property type="match status" value="1"/>
</dbReference>
<dbReference type="Pfam" id="PF00496">
    <property type="entry name" value="SBP_bac_5"/>
    <property type="match status" value="1"/>
</dbReference>
<sequence>MRPLLVGVLGLLMLIVLSPAAGGAQEESEQLEKLTIATEADKGNLTPYSFRPPPGLHAELTSLVHDTLFLDPYTEEPIPWLATEASASSDAKTWTVTLRDDVTWHDGEEFTADDVAFTYEYYKEGPSNRYSHHAHEYPVIESVETLDASTVEFTCADPCPTLQLITLADLPILPEHIWENVEDPQTYTELPVGTGPYKLVEYVEDQSYRLEANEDYFLGPPAVQEIEMPIVTDPSSMFLALETGQVDTVTRNIPPEIEERLAETEDIEMVEGDRFSSVFLRFNSETPPLDQQEFRRAFDMAIDRQALVDTVLLGSGTPGSPSFLHPDSRWYESQEASFDPEQANTILDEAGITDSDEDGVREIDGEPVNLSVLVPANDPQQIRTAELVAQQLEEVGVGLEVESLDPGTLSQRQNSQDFELSTFQGVPHLLGDPTQLMESLTSLLFYANPDYEELKSEWSEATTIEEQSEKLSEIQTLFSEDPPAFTLYYPDTNYAYNTSVYDGWIPVKGHGIHHKWSLIPQAAELLDE</sequence>
<dbReference type="GO" id="GO:0043190">
    <property type="term" value="C:ATP-binding cassette (ABC) transporter complex"/>
    <property type="evidence" value="ECO:0007669"/>
    <property type="project" value="InterPro"/>
</dbReference>
<dbReference type="Gene3D" id="3.40.190.10">
    <property type="entry name" value="Periplasmic binding protein-like II"/>
    <property type="match status" value="1"/>
</dbReference>
<protein>
    <submittedName>
        <fullName evidence="2">Oligopeptide ABC transporter, periplasmic oligopeptide-binding protein OppA</fullName>
    </submittedName>
</protein>
<proteinExistence type="predicted"/>
<dbReference type="PANTHER" id="PTHR30290">
    <property type="entry name" value="PERIPLASMIC BINDING COMPONENT OF ABC TRANSPORTER"/>
    <property type="match status" value="1"/>
</dbReference>
<dbReference type="InterPro" id="IPR030678">
    <property type="entry name" value="Peptide/Ni-bd"/>
</dbReference>
<reference evidence="2" key="1">
    <citation type="submission" date="2020-02" db="EMBL/GenBank/DDBJ databases">
        <authorList>
            <person name="Meier V. D."/>
        </authorList>
    </citation>
    <scope>NUCLEOTIDE SEQUENCE</scope>
    <source>
        <strain evidence="2">AVDCRST_MAG37</strain>
    </source>
</reference>
<feature type="domain" description="Solute-binding protein family 5" evidence="1">
    <location>
        <begin position="76"/>
        <end position="440"/>
    </location>
</feature>
<dbReference type="GO" id="GO:1904680">
    <property type="term" value="F:peptide transmembrane transporter activity"/>
    <property type="evidence" value="ECO:0007669"/>
    <property type="project" value="TreeGrafter"/>
</dbReference>
<dbReference type="GO" id="GO:0015833">
    <property type="term" value="P:peptide transport"/>
    <property type="evidence" value="ECO:0007669"/>
    <property type="project" value="TreeGrafter"/>
</dbReference>
<dbReference type="InterPro" id="IPR000914">
    <property type="entry name" value="SBP_5_dom"/>
</dbReference>
<evidence type="ECO:0000259" key="1">
    <source>
        <dbReference type="Pfam" id="PF00496"/>
    </source>
</evidence>
<dbReference type="SUPFAM" id="SSF53850">
    <property type="entry name" value="Periplasmic binding protein-like II"/>
    <property type="match status" value="1"/>
</dbReference>
<name>A0A6J4Q430_9ACTN</name>
<gene>
    <name evidence="2" type="ORF">AVDCRST_MAG37-782</name>
</gene>
<organism evidence="2">
    <name type="scientific">uncultured Rubrobacteraceae bacterium</name>
    <dbReference type="NCBI Taxonomy" id="349277"/>
    <lineage>
        <taxon>Bacteria</taxon>
        <taxon>Bacillati</taxon>
        <taxon>Actinomycetota</taxon>
        <taxon>Rubrobacteria</taxon>
        <taxon>Rubrobacterales</taxon>
        <taxon>Rubrobacteraceae</taxon>
        <taxon>environmental samples</taxon>
    </lineage>
</organism>